<protein>
    <recommendedName>
        <fullName evidence="1">asparaginase</fullName>
        <ecNumber evidence="1">3.5.1.1</ecNumber>
    </recommendedName>
</protein>
<dbReference type="Pfam" id="PF17763">
    <property type="entry name" value="Asparaginase_C"/>
    <property type="match status" value="1"/>
</dbReference>
<dbReference type="InterPro" id="IPR006034">
    <property type="entry name" value="Asparaginase/glutaminase-like"/>
</dbReference>
<proteinExistence type="predicted"/>
<evidence type="ECO:0000259" key="2">
    <source>
        <dbReference type="Pfam" id="PF00710"/>
    </source>
</evidence>
<dbReference type="AlphaFoldDB" id="A0A1E3NVR9"/>
<dbReference type="InterPro" id="IPR027474">
    <property type="entry name" value="L-asparaginase_N"/>
</dbReference>
<keyword evidence="5" id="KW-1185">Reference proteome</keyword>
<dbReference type="Pfam" id="PF00710">
    <property type="entry name" value="Asparaginase"/>
    <property type="match status" value="1"/>
</dbReference>
<dbReference type="Proteomes" id="UP000094112">
    <property type="component" value="Unassembled WGS sequence"/>
</dbReference>
<dbReference type="SUPFAM" id="SSF53774">
    <property type="entry name" value="Glutaminase/Asparaginase"/>
    <property type="match status" value="1"/>
</dbReference>
<dbReference type="InterPro" id="IPR040919">
    <property type="entry name" value="Asparaginase_C"/>
</dbReference>
<evidence type="ECO:0000259" key="3">
    <source>
        <dbReference type="Pfam" id="PF17763"/>
    </source>
</evidence>
<dbReference type="OrthoDB" id="542841at2759"/>
<dbReference type="InterPro" id="IPR027473">
    <property type="entry name" value="L-asparaginase_C"/>
</dbReference>
<dbReference type="Gene3D" id="3.40.50.1170">
    <property type="entry name" value="L-asparaginase, N-terminal domain"/>
    <property type="match status" value="1"/>
</dbReference>
<dbReference type="Gene3D" id="3.40.50.40">
    <property type="match status" value="1"/>
</dbReference>
<dbReference type="RefSeq" id="XP_019036468.1">
    <property type="nucleotide sequence ID" value="XM_019180785.2"/>
</dbReference>
<dbReference type="EMBL" id="KV454214">
    <property type="protein sequence ID" value="ODQ57261.1"/>
    <property type="molecule type" value="Genomic_DNA"/>
</dbReference>
<feature type="non-terminal residue" evidence="4">
    <location>
        <position position="1"/>
    </location>
</feature>
<dbReference type="STRING" id="683960.A0A1E3NVR9"/>
<dbReference type="PIRSF" id="PIRSF001220">
    <property type="entry name" value="L-ASNase_gatD"/>
    <property type="match status" value="1"/>
</dbReference>
<accession>A0A1E3NVR9</accession>
<dbReference type="PROSITE" id="PS51732">
    <property type="entry name" value="ASN_GLN_ASE_3"/>
    <property type="match status" value="1"/>
</dbReference>
<evidence type="ECO:0000313" key="5">
    <source>
        <dbReference type="Proteomes" id="UP000094112"/>
    </source>
</evidence>
<name>A0A1E3NVR9_WICAA</name>
<dbReference type="SMART" id="SM00870">
    <property type="entry name" value="Asparaginase"/>
    <property type="match status" value="1"/>
</dbReference>
<organism evidence="4 5">
    <name type="scientific">Wickerhamomyces anomalus (strain ATCC 58044 / CBS 1984 / NCYC 433 / NRRL Y-366-8)</name>
    <name type="common">Yeast</name>
    <name type="synonym">Hansenula anomala</name>
    <dbReference type="NCBI Taxonomy" id="683960"/>
    <lineage>
        <taxon>Eukaryota</taxon>
        <taxon>Fungi</taxon>
        <taxon>Dikarya</taxon>
        <taxon>Ascomycota</taxon>
        <taxon>Saccharomycotina</taxon>
        <taxon>Saccharomycetes</taxon>
        <taxon>Phaffomycetales</taxon>
        <taxon>Wickerhamomycetaceae</taxon>
        <taxon>Wickerhamomyces</taxon>
    </lineage>
</organism>
<dbReference type="PIRSF" id="PIRSF500176">
    <property type="entry name" value="L_ASNase"/>
    <property type="match status" value="1"/>
</dbReference>
<dbReference type="GO" id="GO:0004067">
    <property type="term" value="F:asparaginase activity"/>
    <property type="evidence" value="ECO:0007669"/>
    <property type="project" value="UniProtKB-UniRule"/>
</dbReference>
<evidence type="ECO:0000313" key="4">
    <source>
        <dbReference type="EMBL" id="ODQ57261.1"/>
    </source>
</evidence>
<dbReference type="GeneID" id="30198031"/>
<reference evidence="4 5" key="1">
    <citation type="journal article" date="2016" name="Proc. Natl. Acad. Sci. U.S.A.">
        <title>Comparative genomics of biotechnologically important yeasts.</title>
        <authorList>
            <person name="Riley R."/>
            <person name="Haridas S."/>
            <person name="Wolfe K.H."/>
            <person name="Lopes M.R."/>
            <person name="Hittinger C.T."/>
            <person name="Goeker M."/>
            <person name="Salamov A.A."/>
            <person name="Wisecaver J.H."/>
            <person name="Long T.M."/>
            <person name="Calvey C.H."/>
            <person name="Aerts A.L."/>
            <person name="Barry K.W."/>
            <person name="Choi C."/>
            <person name="Clum A."/>
            <person name="Coughlan A.Y."/>
            <person name="Deshpande S."/>
            <person name="Douglass A.P."/>
            <person name="Hanson S.J."/>
            <person name="Klenk H.-P."/>
            <person name="LaButti K.M."/>
            <person name="Lapidus A."/>
            <person name="Lindquist E.A."/>
            <person name="Lipzen A.M."/>
            <person name="Meier-Kolthoff J.P."/>
            <person name="Ohm R.A."/>
            <person name="Otillar R.P."/>
            <person name="Pangilinan J.L."/>
            <person name="Peng Y."/>
            <person name="Rokas A."/>
            <person name="Rosa C.A."/>
            <person name="Scheuner C."/>
            <person name="Sibirny A.A."/>
            <person name="Slot J.C."/>
            <person name="Stielow J.B."/>
            <person name="Sun H."/>
            <person name="Kurtzman C.P."/>
            <person name="Blackwell M."/>
            <person name="Grigoriev I.V."/>
            <person name="Jeffries T.W."/>
        </authorList>
    </citation>
    <scope>NUCLEOTIDE SEQUENCE [LARGE SCALE GENOMIC DNA]</scope>
    <source>
        <strain evidence="5">ATCC 58044 / CBS 1984 / NCYC 433 / NRRL Y-366-8</strain>
    </source>
</reference>
<feature type="domain" description="L-asparaginase N-terminal" evidence="2">
    <location>
        <begin position="7"/>
        <end position="164"/>
    </location>
</feature>
<gene>
    <name evidence="4" type="ORF">WICANDRAFT_18382</name>
</gene>
<sequence>GIGIGSLLESAGLDNVATLSYEEIANVSSADLNSTYLIDLYNKVNDDLSSDEFDGAVIVQDSQYLEDTAFFLDLVVNSSKPIVLTKDVSISNLLTEGASNLYDSVLVAASDLAANRGTLVVTQKRIASGFYAKRINFDSIDAITSNPQGLIGNIYEGKVQWYYDESDLLTSDLDFTLDEVDSLPDVVVLQNYQGFSSGIISALGESSIDGVVLGSSQSTDSFSKDVEKAIEGLAQSVPVVLSNDQPGSTVSPDDLFSNVTIAGGILDPVKSRILLQVSLAAGYNSTEVKDIFSTVFGG</sequence>
<evidence type="ECO:0000256" key="1">
    <source>
        <dbReference type="ARBA" id="ARBA00012920"/>
    </source>
</evidence>
<feature type="non-terminal residue" evidence="4">
    <location>
        <position position="298"/>
    </location>
</feature>
<dbReference type="InterPro" id="IPR037152">
    <property type="entry name" value="L-asparaginase_N_sf"/>
</dbReference>
<feature type="domain" description="Asparaginase/glutaminase C-terminal" evidence="3">
    <location>
        <begin position="185"/>
        <end position="292"/>
    </location>
</feature>
<dbReference type="EC" id="3.5.1.1" evidence="1"/>
<dbReference type="InterPro" id="IPR036152">
    <property type="entry name" value="Asp/glu_Ase-like_sf"/>
</dbReference>
<dbReference type="GO" id="GO:0009066">
    <property type="term" value="P:aspartate family amino acid metabolic process"/>
    <property type="evidence" value="ECO:0007669"/>
    <property type="project" value="UniProtKB-ARBA"/>
</dbReference>